<feature type="region of interest" description="Disordered" evidence="1">
    <location>
        <begin position="1477"/>
        <end position="1496"/>
    </location>
</feature>
<keyword evidence="2" id="KW-0808">Transferase</keyword>
<feature type="compositionally biased region" description="Polar residues" evidence="1">
    <location>
        <begin position="368"/>
        <end position="399"/>
    </location>
</feature>
<dbReference type="GO" id="GO:0008104">
    <property type="term" value="P:intracellular protein localization"/>
    <property type="evidence" value="ECO:0007669"/>
    <property type="project" value="TreeGrafter"/>
</dbReference>
<feature type="region of interest" description="Disordered" evidence="1">
    <location>
        <begin position="1206"/>
        <end position="1260"/>
    </location>
</feature>
<feature type="compositionally biased region" description="Low complexity" evidence="1">
    <location>
        <begin position="1315"/>
        <end position="1326"/>
    </location>
</feature>
<gene>
    <name evidence="2" type="primary">AKAP11</name>
</gene>
<dbReference type="GO" id="GO:0016301">
    <property type="term" value="F:kinase activity"/>
    <property type="evidence" value="ECO:0007669"/>
    <property type="project" value="UniProtKB-KW"/>
</dbReference>
<proteinExistence type="predicted"/>
<organism evidence="2">
    <name type="scientific">Iconisemion striatum</name>
    <dbReference type="NCBI Taxonomy" id="60296"/>
    <lineage>
        <taxon>Eukaryota</taxon>
        <taxon>Metazoa</taxon>
        <taxon>Chordata</taxon>
        <taxon>Craniata</taxon>
        <taxon>Vertebrata</taxon>
        <taxon>Euteleostomi</taxon>
        <taxon>Actinopterygii</taxon>
        <taxon>Neopterygii</taxon>
        <taxon>Teleostei</taxon>
        <taxon>Neoteleostei</taxon>
        <taxon>Acanthomorphata</taxon>
        <taxon>Ovalentaria</taxon>
        <taxon>Atherinomorphae</taxon>
        <taxon>Cyprinodontiformes</taxon>
        <taxon>Nothobranchiidae</taxon>
        <taxon>Iconisemion</taxon>
    </lineage>
</organism>
<evidence type="ECO:0000313" key="2">
    <source>
        <dbReference type="EMBL" id="SBP10725.1"/>
    </source>
</evidence>
<dbReference type="PANTHER" id="PTHR10226:SF3">
    <property type="entry name" value="A-KINASE ANCHOR PROTEIN 11"/>
    <property type="match status" value="1"/>
</dbReference>
<keyword evidence="2" id="KW-0418">Kinase</keyword>
<dbReference type="InterPro" id="IPR008382">
    <property type="entry name" value="SPHK1-interactor_AKAP_110"/>
</dbReference>
<feature type="compositionally biased region" description="Basic residues" evidence="1">
    <location>
        <begin position="1479"/>
        <end position="1488"/>
    </location>
</feature>
<feature type="compositionally biased region" description="Low complexity" evidence="1">
    <location>
        <begin position="823"/>
        <end position="834"/>
    </location>
</feature>
<feature type="region of interest" description="Disordered" evidence="1">
    <location>
        <begin position="368"/>
        <end position="426"/>
    </location>
</feature>
<feature type="compositionally biased region" description="Acidic residues" evidence="1">
    <location>
        <begin position="1071"/>
        <end position="1082"/>
    </location>
</feature>
<feature type="region of interest" description="Disordered" evidence="1">
    <location>
        <begin position="224"/>
        <end position="259"/>
    </location>
</feature>
<sequence>METVVHIRGVPIRSRSSVRKESVCEGGTQAKSHFRNKKELCSVSLELQTRDIMRMTEVLFVCLPGQREGDDATHQSLSSLPGGLCELLKSLHVHRLKNDEVLLLRDCRRLAELRDARSQRWLKALCVLRHNPHTGSSPQASVASLMGLLGCYMAGVHYILELQALQRDSAEPSRPEEDDTNQSISSIEDDFVTALENLEEEDPADHLSGPPFCHFRKRDVASQTIPAHQRRKELSGSRVIISSSKTHSGTPRSGPDVSVKVQRSSSGVESQWTYCNPGVNLPSPSVHVSESEESECSSPSPVIFLDEVGYQKSLLAKLDIPQIPGGPKERVEDSDSEVSEFFDSFDQFDDLEELSSESCTLILPLNQIKSPTSPKTRSETRSTGPASKYVSQGCSTKSMNPHRFDQPTLPANVKKPTPLKPGSPFSLHSDGLDSPWLVQTPCEDTGGPLFSPVNSSAFSPLVESSESLEHFWKADEDSSVLRKPQDLCSLYNTYSNFASNLSKEILGSVCGFKSAVDISDNKNLSCVCQKEFQNTSGYLMKLADIQETVTVAKLQEKSQSLKDGIHRFASDLVEMSLGSALRDFQKGVTSCTTTLCHLAARLTSSVFQMAFHEIGMRHAYVLKERAINGLAGFLVSEAVSGALKEFLMVKKQIFHSTVSQFAADLAEELVFEGIMEVCQFSHPSTPLTPGEQSFGHGLEEEEVVSSYASDLSESVIQEAFIELSQADVTFTSQAAISVSLDNICYVSAENTSTCSTFAHQQALSSSFTSTAPASSGEEATCTVKNALFTVSGMASCIPVPQAGHTLSRFQDPEETSQQKPKRTTGTTVTPLPSTFGEDPNQQKEPFQTFSGNMVDLIITEACELITATKVKKSFGDCADFLTKTIGNRKQETLDTSLKQQADCDCFRNKWCVGPDWPAEHTADHLSPPVSLQTGSSDRVLGEGSHRRRGLAEPHPVLMDTLNVPGTAAVGPSRLPTAVDDSFLSPEKKLSDTPHTPPSTPQQHPEVSKQKEIKQFSKKLKTKLAKEFSPITPPPTPHSPAESGPGQRETNSGLDKAELMSSLMSSLSEEQGSTEDGEEEEAGEDRSVGGNNRCVEANRGQQDLNQTSHHWMSNKQAILYAERLACHIVSMATEIDTLGRSEVDLSEGVSGRKDGVSQFSEKTLNVLWAYAGEVAGEVISDVKKMMSSGHLCPRRRAKEFRRRSFDRSNPECWNHKHQLQPGSGQSKDQADHCSSDLMASMSGSSASTPPSSSSSRLSSEYPSCESVTDEYTGYLIRVLKKEDSSRELVLDQYASRLAYRSLKLGLANASRKIQHRSSSSHLQSSKSLPDEWKSSETPPPKVGANEGTRCCCKISEDQRNREYFNLINFAESLAYNITCDVTRKLHQFSVRLPKSLTDSCLYKKPKFDNTADNIIRNSFSSPLMSKEGRRRHYHSTGSLCDGPHNSRVLQVIEHYGKKIVDDTLKMSLAVGHPSCEHIRKRDSHGHSHSQRLSVRRDGVRTLEERTTCPYCQIQGCPHCSRPNQHHHQPLIQRRLQGLENLTGVQIPKIHIDMDHRAAFAEQVVSLAMETAKRELSNTSLNADSGISHDGTSYAESLTAEIMASALSNVCLAASLSSSGRDVCESTVSQQLSVGDESLCSWSNLSFEEDRADDNSSFLHLSDSNGNSSSWSSLGLDGEAVEECWSFSPSDSDHMEDKEAEVQEESSGILCVDWTQLQKPRTTLLMRNLDVKDLGHSPQHVTLDPQLRSMLQWAAASMADVPQVQLSAERGLQQLPVVVQRLRERKWRVGDLLHQLVRYCEEIQSPPATRDQTLQASPEPRCTPLFQWLLERT</sequence>
<name>A0A1A7WYF1_9TELE</name>
<dbReference type="GO" id="GO:0051018">
    <property type="term" value="F:protein kinase A binding"/>
    <property type="evidence" value="ECO:0007669"/>
    <property type="project" value="TreeGrafter"/>
</dbReference>
<feature type="region of interest" description="Disordered" evidence="1">
    <location>
        <begin position="922"/>
        <end position="1093"/>
    </location>
</feature>
<feature type="region of interest" description="Disordered" evidence="1">
    <location>
        <begin position="1312"/>
        <end position="1343"/>
    </location>
</feature>
<feature type="compositionally biased region" description="Low complexity" evidence="1">
    <location>
        <begin position="1234"/>
        <end position="1260"/>
    </location>
</feature>
<reference evidence="2" key="1">
    <citation type="submission" date="2016-05" db="EMBL/GenBank/DDBJ databases">
        <authorList>
            <person name="Lavstsen T."/>
            <person name="Jespersen J.S."/>
        </authorList>
    </citation>
    <scope>NUCLEOTIDE SEQUENCE</scope>
    <source>
        <tissue evidence="2">Brain</tissue>
    </source>
</reference>
<dbReference type="GO" id="GO:0005737">
    <property type="term" value="C:cytoplasm"/>
    <property type="evidence" value="ECO:0007669"/>
    <property type="project" value="TreeGrafter"/>
</dbReference>
<feature type="region of interest" description="Disordered" evidence="1">
    <location>
        <begin position="808"/>
        <end position="845"/>
    </location>
</feature>
<dbReference type="EMBL" id="HADX01000816">
    <property type="protein sequence ID" value="SBP23048.1"/>
    <property type="molecule type" value="Transcribed_RNA"/>
</dbReference>
<feature type="compositionally biased region" description="Polar residues" evidence="1">
    <location>
        <begin position="240"/>
        <end position="251"/>
    </location>
</feature>
<feature type="compositionally biased region" description="Basic and acidic residues" evidence="1">
    <location>
        <begin position="1005"/>
        <end position="1014"/>
    </location>
</feature>
<accession>A0A1A7WYF1</accession>
<reference evidence="2" key="2">
    <citation type="submission" date="2016-06" db="EMBL/GenBank/DDBJ databases">
        <title>The genome of a short-lived fish provides insights into sex chromosome evolution and the genetic control of aging.</title>
        <authorList>
            <person name="Reichwald K."/>
            <person name="Felder M."/>
            <person name="Petzold A."/>
            <person name="Koch P."/>
            <person name="Groth M."/>
            <person name="Platzer M."/>
        </authorList>
    </citation>
    <scope>NUCLEOTIDE SEQUENCE</scope>
    <source>
        <tissue evidence="2">Brain</tissue>
    </source>
</reference>
<dbReference type="EMBL" id="HADW01009325">
    <property type="protein sequence ID" value="SBP10725.1"/>
    <property type="molecule type" value="Transcribed_RNA"/>
</dbReference>
<feature type="compositionally biased region" description="Low complexity" evidence="1">
    <location>
        <begin position="1058"/>
        <end position="1070"/>
    </location>
</feature>
<evidence type="ECO:0000256" key="1">
    <source>
        <dbReference type="SAM" id="MobiDB-lite"/>
    </source>
</evidence>
<dbReference type="PANTHER" id="PTHR10226">
    <property type="entry name" value="A KINASE ANCHOR PROTEIN"/>
    <property type="match status" value="1"/>
</dbReference>
<protein>
    <submittedName>
        <fullName evidence="2">A kinase (PRKA) anchor protein 11</fullName>
    </submittedName>
</protein>